<protein>
    <recommendedName>
        <fullName evidence="1">D-isomer specific 2-hydroxyacid dehydrogenase catalytic domain-containing protein</fullName>
    </recommendedName>
</protein>
<dbReference type="PANTHER" id="PTHR42938">
    <property type="entry name" value="FORMATE DEHYDROGENASE 1"/>
    <property type="match status" value="1"/>
</dbReference>
<dbReference type="GO" id="GO:0051287">
    <property type="term" value="F:NAD binding"/>
    <property type="evidence" value="ECO:0007669"/>
    <property type="project" value="InterPro"/>
</dbReference>
<dbReference type="SUPFAM" id="SSF52283">
    <property type="entry name" value="Formate/glycerate dehydrogenase catalytic domain-like"/>
    <property type="match status" value="1"/>
</dbReference>
<dbReference type="GO" id="GO:0016616">
    <property type="term" value="F:oxidoreductase activity, acting on the CH-OH group of donors, NAD or NADP as acceptor"/>
    <property type="evidence" value="ECO:0007669"/>
    <property type="project" value="InterPro"/>
</dbReference>
<sequence>MKVLITDPISEEGIDILRSHAQLDFKLGIKPDELISIIGDYEALIVRSQTKVSAQVIEAGQKLEVIGRAGAGIDNIDVEAATRQGIIVVNAPTG</sequence>
<feature type="domain" description="D-isomer specific 2-hydroxyacid dehydrogenase catalytic" evidence="1">
    <location>
        <begin position="3"/>
        <end position="93"/>
    </location>
</feature>
<organism evidence="2">
    <name type="scientific">marine sediment metagenome</name>
    <dbReference type="NCBI Taxonomy" id="412755"/>
    <lineage>
        <taxon>unclassified sequences</taxon>
        <taxon>metagenomes</taxon>
        <taxon>ecological metagenomes</taxon>
    </lineage>
</organism>
<proteinExistence type="predicted"/>
<dbReference type="Pfam" id="PF00389">
    <property type="entry name" value="2-Hacid_dh"/>
    <property type="match status" value="1"/>
</dbReference>
<dbReference type="InterPro" id="IPR006139">
    <property type="entry name" value="D-isomer_2_OHA_DH_cat_dom"/>
</dbReference>
<dbReference type="PANTHER" id="PTHR42938:SF47">
    <property type="entry name" value="HYDROXYPYRUVATE REDUCTASE"/>
    <property type="match status" value="1"/>
</dbReference>
<feature type="non-terminal residue" evidence="2">
    <location>
        <position position="94"/>
    </location>
</feature>
<accession>X1TPF6</accession>
<evidence type="ECO:0000259" key="1">
    <source>
        <dbReference type="Pfam" id="PF00389"/>
    </source>
</evidence>
<dbReference type="FunFam" id="3.40.50.720:FF:000038">
    <property type="entry name" value="D-3-phosphoglycerate dehydrogenase"/>
    <property type="match status" value="1"/>
</dbReference>
<evidence type="ECO:0000313" key="2">
    <source>
        <dbReference type="EMBL" id="GAI93251.1"/>
    </source>
</evidence>
<gene>
    <name evidence="2" type="ORF">S12H4_32796</name>
</gene>
<dbReference type="EMBL" id="BARW01019259">
    <property type="protein sequence ID" value="GAI93251.1"/>
    <property type="molecule type" value="Genomic_DNA"/>
</dbReference>
<dbReference type="Gene3D" id="3.40.50.720">
    <property type="entry name" value="NAD(P)-binding Rossmann-like Domain"/>
    <property type="match status" value="1"/>
</dbReference>
<reference evidence="2" key="1">
    <citation type="journal article" date="2014" name="Front. Microbiol.">
        <title>High frequency of phylogenetically diverse reductive dehalogenase-homologous genes in deep subseafloor sedimentary metagenomes.</title>
        <authorList>
            <person name="Kawai M."/>
            <person name="Futagami T."/>
            <person name="Toyoda A."/>
            <person name="Takaki Y."/>
            <person name="Nishi S."/>
            <person name="Hori S."/>
            <person name="Arai W."/>
            <person name="Tsubouchi T."/>
            <person name="Morono Y."/>
            <person name="Uchiyama I."/>
            <person name="Ito T."/>
            <person name="Fujiyama A."/>
            <person name="Inagaki F."/>
            <person name="Takami H."/>
        </authorList>
    </citation>
    <scope>NUCLEOTIDE SEQUENCE</scope>
    <source>
        <strain evidence="2">Expedition CK06-06</strain>
    </source>
</reference>
<dbReference type="AlphaFoldDB" id="X1TPF6"/>
<name>X1TPF6_9ZZZZ</name>
<comment type="caution">
    <text evidence="2">The sequence shown here is derived from an EMBL/GenBank/DDBJ whole genome shotgun (WGS) entry which is preliminary data.</text>
</comment>